<dbReference type="Proteomes" id="UP000633263">
    <property type="component" value="Unassembled WGS sequence"/>
</dbReference>
<evidence type="ECO:0000256" key="1">
    <source>
        <dbReference type="ARBA" id="ARBA00044945"/>
    </source>
</evidence>
<organism evidence="4 5">
    <name type="scientific">Halopseudomonas pertucinogena</name>
    <dbReference type="NCBI Taxonomy" id="86175"/>
    <lineage>
        <taxon>Bacteria</taxon>
        <taxon>Pseudomonadati</taxon>
        <taxon>Pseudomonadota</taxon>
        <taxon>Gammaproteobacteria</taxon>
        <taxon>Pseudomonadales</taxon>
        <taxon>Pseudomonadaceae</taxon>
        <taxon>Halopseudomonas</taxon>
    </lineage>
</organism>
<sequence length="152" mass="17736">MKITTLRLALTLSMLFNLGVVGALSWQQFTEHQRSQPGEPLLVRELQLNDEQRQRWQDTEEPFLRELTQSGLVIEQQRNQLIESIFAEQLDHQRIATAQTALAEQQNHQQRLVIDQLLREREILNGAQRQRLAQLLKHDSSLSSHAEMLHNE</sequence>
<evidence type="ECO:0000313" key="5">
    <source>
        <dbReference type="Proteomes" id="UP000633263"/>
    </source>
</evidence>
<comment type="caution">
    <text evidence="4">The sequence shown here is derived from an EMBL/GenBank/DDBJ whole genome shotgun (WGS) entry which is preliminary data.</text>
</comment>
<reference evidence="5" key="1">
    <citation type="journal article" date="2019" name="Int. J. Syst. Evol. Microbiol.">
        <title>The Global Catalogue of Microorganisms (GCM) 10K type strain sequencing project: providing services to taxonomists for standard genome sequencing and annotation.</title>
        <authorList>
            <consortium name="The Broad Institute Genomics Platform"/>
            <consortium name="The Broad Institute Genome Sequencing Center for Infectious Disease"/>
            <person name="Wu L."/>
            <person name="Ma J."/>
        </authorList>
    </citation>
    <scope>NUCLEOTIDE SEQUENCE [LARGE SCALE GENOMIC DNA]</scope>
    <source>
        <strain evidence="5">JCM 11590</strain>
    </source>
</reference>
<dbReference type="Gene3D" id="1.20.120.1490">
    <property type="match status" value="1"/>
</dbReference>
<proteinExistence type="inferred from homology"/>
<evidence type="ECO:0000256" key="2">
    <source>
        <dbReference type="ARBA" id="ARBA00044983"/>
    </source>
</evidence>
<gene>
    <name evidence="4" type="ORF">GCM10009083_15280</name>
</gene>
<evidence type="ECO:0000313" key="4">
    <source>
        <dbReference type="EMBL" id="GGI99474.1"/>
    </source>
</evidence>
<dbReference type="EMBL" id="BMNN01000002">
    <property type="protein sequence ID" value="GGI99474.1"/>
    <property type="molecule type" value="Genomic_DNA"/>
</dbReference>
<comment type="similarity">
    <text evidence="1">Belongs to the ZraP family.</text>
</comment>
<accession>A0ABQ2CQJ3</accession>
<name>A0ABQ2CQJ3_9GAMM</name>
<keyword evidence="5" id="KW-1185">Reference proteome</keyword>
<evidence type="ECO:0000256" key="3">
    <source>
        <dbReference type="ARBA" id="ARBA00045001"/>
    </source>
</evidence>
<dbReference type="Pfam" id="PF13801">
    <property type="entry name" value="Metal_resist"/>
    <property type="match status" value="1"/>
</dbReference>
<dbReference type="RefSeq" id="WP_188636014.1">
    <property type="nucleotide sequence ID" value="NZ_BMNN01000002.1"/>
</dbReference>
<dbReference type="InterPro" id="IPR025961">
    <property type="entry name" value="Metal_resist"/>
</dbReference>
<protein>
    <recommendedName>
        <fullName evidence="2">Signaling pathway modulator ZraP</fullName>
    </recommendedName>
    <alternativeName>
        <fullName evidence="3">Zinc resistance-associated protein</fullName>
    </alternativeName>
</protein>